<reference evidence="2" key="1">
    <citation type="submission" date="2022-04" db="EMBL/GenBank/DDBJ databases">
        <title>Carnegiea gigantea Genome sequencing and assembly v2.</title>
        <authorList>
            <person name="Copetti D."/>
            <person name="Sanderson M.J."/>
            <person name="Burquez A."/>
            <person name="Wojciechowski M.F."/>
        </authorList>
    </citation>
    <scope>NUCLEOTIDE SEQUENCE</scope>
    <source>
        <strain evidence="2">SGP5-SGP5p</strain>
        <tissue evidence="2">Aerial part</tissue>
    </source>
</reference>
<dbReference type="AlphaFoldDB" id="A0A9Q1K5N0"/>
<dbReference type="EMBL" id="JAKOGI010000316">
    <property type="protein sequence ID" value="KAJ8437107.1"/>
    <property type="molecule type" value="Genomic_DNA"/>
</dbReference>
<dbReference type="PANTHER" id="PTHR34948:SF2">
    <property type="entry name" value="TRIPHOSPHATE TUNNEL METALLOENZYME 3"/>
    <property type="match status" value="1"/>
</dbReference>
<feature type="domain" description="CYTH" evidence="1">
    <location>
        <begin position="1"/>
        <end position="206"/>
    </location>
</feature>
<evidence type="ECO:0000313" key="3">
    <source>
        <dbReference type="Proteomes" id="UP001153076"/>
    </source>
</evidence>
<dbReference type="Pfam" id="PF01928">
    <property type="entry name" value="CYTH"/>
    <property type="match status" value="1"/>
</dbReference>
<dbReference type="Gene3D" id="2.40.320.10">
    <property type="entry name" value="Hypothetical Protein Pfu-838710-001"/>
    <property type="match status" value="1"/>
</dbReference>
<name>A0A9Q1K5N0_9CARY</name>
<gene>
    <name evidence="2" type="ORF">Cgig2_016850</name>
</gene>
<accession>A0A9Q1K5N0</accession>
<sequence length="252" mass="28725">MEVEVKLRLPDFAAHQSLSSILSPFLQKTHFHHNFLFDGAVSELSSLRAVLRIRFYGEDPATAERCVLCLKAKAVIADGVSRVEEDEEELDPSMGRAIWADPNLIGLTESRVLKRVREEFGVKEESGYVCLGGFKNVRGVYDWNGLKLEVDETLFDFGTLYEVECESSEPQKAKEMIEGLLKQNGIPYAYSTMSNHHSKFIKVLNNSNMHDRVAIEELGCWNDDEFKTSQRGQELEKLFLYFMYTNCSPCDC</sequence>
<dbReference type="GO" id="GO:0016462">
    <property type="term" value="F:pyrophosphatase activity"/>
    <property type="evidence" value="ECO:0007669"/>
    <property type="project" value="UniProtKB-ARBA"/>
</dbReference>
<dbReference type="PANTHER" id="PTHR34948">
    <property type="entry name" value="OS08G0299200 PROTEIN"/>
    <property type="match status" value="1"/>
</dbReference>
<evidence type="ECO:0000313" key="2">
    <source>
        <dbReference type="EMBL" id="KAJ8437107.1"/>
    </source>
</evidence>
<dbReference type="PROSITE" id="PS51707">
    <property type="entry name" value="CYTH"/>
    <property type="match status" value="1"/>
</dbReference>
<dbReference type="OrthoDB" id="2160189at2759"/>
<keyword evidence="3" id="KW-1185">Reference proteome</keyword>
<dbReference type="Proteomes" id="UP001153076">
    <property type="component" value="Unassembled WGS sequence"/>
</dbReference>
<comment type="caution">
    <text evidence="2">The sequence shown here is derived from an EMBL/GenBank/DDBJ whole genome shotgun (WGS) entry which is preliminary data.</text>
</comment>
<proteinExistence type="predicted"/>
<organism evidence="2 3">
    <name type="scientific">Carnegiea gigantea</name>
    <dbReference type="NCBI Taxonomy" id="171969"/>
    <lineage>
        <taxon>Eukaryota</taxon>
        <taxon>Viridiplantae</taxon>
        <taxon>Streptophyta</taxon>
        <taxon>Embryophyta</taxon>
        <taxon>Tracheophyta</taxon>
        <taxon>Spermatophyta</taxon>
        <taxon>Magnoliopsida</taxon>
        <taxon>eudicotyledons</taxon>
        <taxon>Gunneridae</taxon>
        <taxon>Pentapetalae</taxon>
        <taxon>Caryophyllales</taxon>
        <taxon>Cactineae</taxon>
        <taxon>Cactaceae</taxon>
        <taxon>Cactoideae</taxon>
        <taxon>Echinocereeae</taxon>
        <taxon>Carnegiea</taxon>
    </lineage>
</organism>
<dbReference type="SUPFAM" id="SSF55154">
    <property type="entry name" value="CYTH-like phosphatases"/>
    <property type="match status" value="1"/>
</dbReference>
<dbReference type="InterPro" id="IPR033469">
    <property type="entry name" value="CYTH-like_dom_sf"/>
</dbReference>
<dbReference type="CDD" id="cd07374">
    <property type="entry name" value="CYTH-like_Pase"/>
    <property type="match status" value="1"/>
</dbReference>
<protein>
    <recommendedName>
        <fullName evidence="1">CYTH domain-containing protein</fullName>
    </recommendedName>
</protein>
<evidence type="ECO:0000259" key="1">
    <source>
        <dbReference type="PROSITE" id="PS51707"/>
    </source>
</evidence>
<dbReference type="InterPro" id="IPR023577">
    <property type="entry name" value="CYTH_domain"/>
</dbReference>